<sequence>MIFLKLYKPSIAKCRPKLLYISNRSKNSLDLWDHDLSTENKLNIEKHWAEKVLYIDDDKTKKNFYVLPMFPYPSGNLHMGHVRVYSISDAITRFQKLNGNNVIHPIGWDAFGLPAENAAIEHNILPHIWTNTNISTMKEQLLQLGFNFNWDREFSTCDPKYYKWTQYIFLKLYENGLAYQNKANVNWDPVDATVLADEQVDDNGCSWRSGAKVEKRILTQWYIKTTKYAKKLYDGLNSEKLENWKDIINLQKHWIGECNGIIVNFTVKHGKKNKLLDVWSSEPYKFIHGQYLTMSTSNILLQELSAEEKNNLKCYNPITDSDMNVYIVDHEHYPEGRDIYIASPAYNEEDYKLSVMLNINTTMKKKSFDLDSENEKAVTIAQSKKVGGYYVSSKLKDWLISRQRFWGTPIPIIHCPNCGTIPVPYEQLPVLLPEKKSGESRISTLSNVQSWLNCKCPKCKGDAQRETDTMDTFVDSSWYYYRFLDNNNDQKPFDKEKLNGVTPVDCYIGGKEHAVLHLYYARFMSYFLHSIGLTPTEEPFNKLLVQGFIMGQSYKVKSSGKYLPPDKVEKVGKNYVEKESGEPVLVQWEKMSKSKHNGENPQRLLSMYGCDTTRLLILADVPPATPRHWSDATLPGVLNWQHRIWITMRDFLKHRSSYNINDNKKMSSEEFHDIESKLWNSRNYFIATATYHFKYTQKLSVGISRLQSLTNVLRNNIPPEIIANSKEFERSLAYLIIMLSPITPHFCSELWAGFQSAPNRVSQSISGIDWDKGVLQQTWPNVDENFPLSFQCKVDGIDRCELKVEAQELPSINAEKALQMMLEQKAVADRIKTNITRTKYELYPDCRAILHIYTDRHVKPKQKDSKEEEIARSQA</sequence>
<feature type="non-terminal residue" evidence="14">
    <location>
        <position position="875"/>
    </location>
</feature>
<evidence type="ECO:0000256" key="9">
    <source>
        <dbReference type="ARBA" id="ARBA00030520"/>
    </source>
</evidence>
<dbReference type="EC" id="6.1.1.4" evidence="3"/>
<keyword evidence="6 11" id="KW-0067">ATP-binding</keyword>
<feature type="domain" description="Aminoacyl-tRNA synthetase class Ia" evidence="12">
    <location>
        <begin position="45"/>
        <end position="237"/>
    </location>
</feature>
<dbReference type="Pfam" id="PF08264">
    <property type="entry name" value="Anticodon_1"/>
    <property type="match status" value="1"/>
</dbReference>
<keyword evidence="15" id="KW-1185">Reference proteome</keyword>
<dbReference type="Gene3D" id="1.10.730.10">
    <property type="entry name" value="Isoleucyl-tRNA Synthetase, Domain 1"/>
    <property type="match status" value="1"/>
</dbReference>
<dbReference type="InterPro" id="IPR002300">
    <property type="entry name" value="aa-tRNA-synth_Ia"/>
</dbReference>
<protein>
    <recommendedName>
        <fullName evidence="3">leucine--tRNA ligase</fullName>
        <ecNumber evidence="3">6.1.1.4</ecNumber>
    </recommendedName>
    <alternativeName>
        <fullName evidence="9">Leucyl-tRNA synthetase</fullName>
    </alternativeName>
</protein>
<name>A0A8J9URD6_9NEOP</name>
<dbReference type="EMBL" id="OV170224">
    <property type="protein sequence ID" value="CAH0724818.1"/>
    <property type="molecule type" value="Genomic_DNA"/>
</dbReference>
<dbReference type="PROSITE" id="PS00178">
    <property type="entry name" value="AA_TRNA_LIGASE_I"/>
    <property type="match status" value="1"/>
</dbReference>
<dbReference type="SUPFAM" id="SSF47323">
    <property type="entry name" value="Anticodon-binding domain of a subclass of class I aminoacyl-tRNA synthetases"/>
    <property type="match status" value="1"/>
</dbReference>
<dbReference type="Gene3D" id="3.40.50.620">
    <property type="entry name" value="HUPs"/>
    <property type="match status" value="2"/>
</dbReference>
<evidence type="ECO:0000256" key="4">
    <source>
        <dbReference type="ARBA" id="ARBA00022598"/>
    </source>
</evidence>
<comment type="subcellular location">
    <subcellularLocation>
        <location evidence="1">Mitochondrion matrix</location>
    </subcellularLocation>
</comment>
<dbReference type="Proteomes" id="UP000838878">
    <property type="component" value="Chromosome 4"/>
</dbReference>
<proteinExistence type="inferred from homology"/>
<accession>A0A8J9URD6</accession>
<dbReference type="GO" id="GO:0006429">
    <property type="term" value="P:leucyl-tRNA aminoacylation"/>
    <property type="evidence" value="ECO:0007669"/>
    <property type="project" value="InterPro"/>
</dbReference>
<gene>
    <name evidence="14" type="ORF">BINO364_LOCUS10475</name>
</gene>
<dbReference type="InterPro" id="IPR009080">
    <property type="entry name" value="tRNAsynth_Ia_anticodon-bd"/>
</dbReference>
<evidence type="ECO:0000256" key="11">
    <source>
        <dbReference type="RuleBase" id="RU363035"/>
    </source>
</evidence>
<dbReference type="PRINTS" id="PR00985">
    <property type="entry name" value="TRNASYNTHLEU"/>
</dbReference>
<evidence type="ECO:0000256" key="8">
    <source>
        <dbReference type="ARBA" id="ARBA00023146"/>
    </source>
</evidence>
<dbReference type="PANTHER" id="PTHR43740:SF2">
    <property type="entry name" value="LEUCINE--TRNA LIGASE, MITOCHONDRIAL"/>
    <property type="match status" value="1"/>
</dbReference>
<keyword evidence="4 11" id="KW-0436">Ligase</keyword>
<feature type="domain" description="Methionyl/Valyl/Leucyl/Isoleucyl-tRNA synthetase anticodon-binding" evidence="13">
    <location>
        <begin position="727"/>
        <end position="787"/>
    </location>
</feature>
<evidence type="ECO:0000313" key="14">
    <source>
        <dbReference type="EMBL" id="CAH0724818.1"/>
    </source>
</evidence>
<dbReference type="GO" id="GO:0032543">
    <property type="term" value="P:mitochondrial translation"/>
    <property type="evidence" value="ECO:0007669"/>
    <property type="project" value="TreeGrafter"/>
</dbReference>
<dbReference type="InterPro" id="IPR014729">
    <property type="entry name" value="Rossmann-like_a/b/a_fold"/>
</dbReference>
<dbReference type="AlphaFoldDB" id="A0A8J9URD6"/>
<keyword evidence="5 11" id="KW-0547">Nucleotide-binding</keyword>
<evidence type="ECO:0000256" key="10">
    <source>
        <dbReference type="ARBA" id="ARBA00047469"/>
    </source>
</evidence>
<dbReference type="SUPFAM" id="SSF52374">
    <property type="entry name" value="Nucleotidylyl transferase"/>
    <property type="match status" value="1"/>
</dbReference>
<evidence type="ECO:0000259" key="12">
    <source>
        <dbReference type="Pfam" id="PF00133"/>
    </source>
</evidence>
<evidence type="ECO:0000256" key="7">
    <source>
        <dbReference type="ARBA" id="ARBA00022917"/>
    </source>
</evidence>
<dbReference type="GO" id="GO:0004823">
    <property type="term" value="F:leucine-tRNA ligase activity"/>
    <property type="evidence" value="ECO:0007669"/>
    <property type="project" value="UniProtKB-EC"/>
</dbReference>
<dbReference type="PANTHER" id="PTHR43740">
    <property type="entry name" value="LEUCYL-TRNA SYNTHETASE"/>
    <property type="match status" value="1"/>
</dbReference>
<feature type="domain" description="Aminoacyl-tRNA synthetase class Ia" evidence="12">
    <location>
        <begin position="393"/>
        <end position="568"/>
    </location>
</feature>
<evidence type="ECO:0000256" key="6">
    <source>
        <dbReference type="ARBA" id="ARBA00022840"/>
    </source>
</evidence>
<evidence type="ECO:0000256" key="3">
    <source>
        <dbReference type="ARBA" id="ARBA00013164"/>
    </source>
</evidence>
<comment type="catalytic activity">
    <reaction evidence="10">
        <text>tRNA(Leu) + L-leucine + ATP = L-leucyl-tRNA(Leu) + AMP + diphosphate</text>
        <dbReference type="Rhea" id="RHEA:11688"/>
        <dbReference type="Rhea" id="RHEA-COMP:9613"/>
        <dbReference type="Rhea" id="RHEA-COMP:9622"/>
        <dbReference type="ChEBI" id="CHEBI:30616"/>
        <dbReference type="ChEBI" id="CHEBI:33019"/>
        <dbReference type="ChEBI" id="CHEBI:57427"/>
        <dbReference type="ChEBI" id="CHEBI:78442"/>
        <dbReference type="ChEBI" id="CHEBI:78494"/>
        <dbReference type="ChEBI" id="CHEBI:456215"/>
        <dbReference type="EC" id="6.1.1.4"/>
    </reaction>
</comment>
<evidence type="ECO:0000256" key="2">
    <source>
        <dbReference type="ARBA" id="ARBA00005594"/>
    </source>
</evidence>
<dbReference type="FunFam" id="3.40.50.620:FF:000003">
    <property type="entry name" value="Leucine--tRNA ligase"/>
    <property type="match status" value="1"/>
</dbReference>
<dbReference type="InterPro" id="IPR002302">
    <property type="entry name" value="Leu-tRNA-ligase"/>
</dbReference>
<organism evidence="14 15">
    <name type="scientific">Brenthis ino</name>
    <name type="common">lesser marbled fritillary</name>
    <dbReference type="NCBI Taxonomy" id="405034"/>
    <lineage>
        <taxon>Eukaryota</taxon>
        <taxon>Metazoa</taxon>
        <taxon>Ecdysozoa</taxon>
        <taxon>Arthropoda</taxon>
        <taxon>Hexapoda</taxon>
        <taxon>Insecta</taxon>
        <taxon>Pterygota</taxon>
        <taxon>Neoptera</taxon>
        <taxon>Endopterygota</taxon>
        <taxon>Lepidoptera</taxon>
        <taxon>Glossata</taxon>
        <taxon>Ditrysia</taxon>
        <taxon>Papilionoidea</taxon>
        <taxon>Nymphalidae</taxon>
        <taxon>Heliconiinae</taxon>
        <taxon>Argynnini</taxon>
        <taxon>Brenthis</taxon>
    </lineage>
</organism>
<keyword evidence="7 11" id="KW-0648">Protein biosynthesis</keyword>
<evidence type="ECO:0000256" key="1">
    <source>
        <dbReference type="ARBA" id="ARBA00004305"/>
    </source>
</evidence>
<dbReference type="InterPro" id="IPR013155">
    <property type="entry name" value="M/V/L/I-tRNA-synth_anticd-bd"/>
</dbReference>
<dbReference type="InterPro" id="IPR001412">
    <property type="entry name" value="aa-tRNA-synth_I_CS"/>
</dbReference>
<keyword evidence="8 11" id="KW-0030">Aminoacyl-tRNA synthetase</keyword>
<dbReference type="Pfam" id="PF00133">
    <property type="entry name" value="tRNA-synt_1"/>
    <property type="match status" value="2"/>
</dbReference>
<dbReference type="GO" id="GO:0005759">
    <property type="term" value="C:mitochondrial matrix"/>
    <property type="evidence" value="ECO:0007669"/>
    <property type="project" value="UniProtKB-SubCell"/>
</dbReference>
<reference evidence="14" key="1">
    <citation type="submission" date="2021-12" db="EMBL/GenBank/DDBJ databases">
        <authorList>
            <person name="Martin H S."/>
        </authorList>
    </citation>
    <scope>NUCLEOTIDE SEQUENCE</scope>
</reference>
<evidence type="ECO:0000259" key="13">
    <source>
        <dbReference type="Pfam" id="PF08264"/>
    </source>
</evidence>
<evidence type="ECO:0000256" key="5">
    <source>
        <dbReference type="ARBA" id="ARBA00022741"/>
    </source>
</evidence>
<evidence type="ECO:0000313" key="15">
    <source>
        <dbReference type="Proteomes" id="UP000838878"/>
    </source>
</evidence>
<comment type="similarity">
    <text evidence="2 11">Belongs to the class-I aminoacyl-tRNA synthetase family.</text>
</comment>
<dbReference type="OrthoDB" id="15954at2759"/>
<dbReference type="FunFam" id="3.40.50.620:FF:000100">
    <property type="entry name" value="probable leucine--tRNA ligase, mitochondrial"/>
    <property type="match status" value="1"/>
</dbReference>
<dbReference type="CDD" id="cd00812">
    <property type="entry name" value="LeuRS_core"/>
    <property type="match status" value="1"/>
</dbReference>
<dbReference type="GO" id="GO:0005524">
    <property type="term" value="F:ATP binding"/>
    <property type="evidence" value="ECO:0007669"/>
    <property type="project" value="UniProtKB-KW"/>
</dbReference>